<proteinExistence type="predicted"/>
<reference evidence="1 2" key="1">
    <citation type="submission" date="2017-11" db="EMBL/GenBank/DDBJ databases">
        <title>Genome-resolved metagenomics identifies genetic mobility, metabolic interactions, and unexpected diversity in perchlorate-reducing communities.</title>
        <authorList>
            <person name="Barnum T.P."/>
            <person name="Figueroa I.A."/>
            <person name="Carlstrom C.I."/>
            <person name="Lucas L.N."/>
            <person name="Engelbrektson A.L."/>
            <person name="Coates J.D."/>
        </authorList>
    </citation>
    <scope>NUCLEOTIDE SEQUENCE [LARGE SCALE GENOMIC DNA]</scope>
    <source>
        <strain evidence="1">BM706</strain>
    </source>
</reference>
<name>A0A2N5ZDP1_MUIH1</name>
<organism evidence="1 2">
    <name type="scientific">Muiribacterium halophilum</name>
    <dbReference type="NCBI Taxonomy" id="2053465"/>
    <lineage>
        <taxon>Bacteria</taxon>
        <taxon>Candidatus Muiribacteriota</taxon>
        <taxon>Candidatus Muiribacteriia</taxon>
        <taxon>Candidatus Muiribacteriales</taxon>
        <taxon>Candidatus Muiribacteriaceae</taxon>
        <taxon>Candidatus Muiribacterium</taxon>
    </lineage>
</organism>
<sequence length="68" mass="7690">MKVLLVNQPDTEVILANNPEILEEERGYNPPLGILYVAGALKQAGIDVEVLDAQVERLDYEQLENRIR</sequence>
<dbReference type="AlphaFoldDB" id="A0A2N5ZDP1"/>
<dbReference type="Proteomes" id="UP000234857">
    <property type="component" value="Unassembled WGS sequence"/>
</dbReference>
<dbReference type="EMBL" id="PKTG01000107">
    <property type="protein sequence ID" value="PLX16734.1"/>
    <property type="molecule type" value="Genomic_DNA"/>
</dbReference>
<evidence type="ECO:0000313" key="2">
    <source>
        <dbReference type="Proteomes" id="UP000234857"/>
    </source>
</evidence>
<gene>
    <name evidence="1" type="ORF">C0601_09665</name>
</gene>
<accession>A0A2N5ZDP1</accession>
<evidence type="ECO:0008006" key="3">
    <source>
        <dbReference type="Google" id="ProtNLM"/>
    </source>
</evidence>
<evidence type="ECO:0000313" key="1">
    <source>
        <dbReference type="EMBL" id="PLX16734.1"/>
    </source>
</evidence>
<protein>
    <recommendedName>
        <fullName evidence="3">B12-binding domain-containing radical SAM protein</fullName>
    </recommendedName>
</protein>
<comment type="caution">
    <text evidence="1">The sequence shown here is derived from an EMBL/GenBank/DDBJ whole genome shotgun (WGS) entry which is preliminary data.</text>
</comment>